<evidence type="ECO:0000313" key="2">
    <source>
        <dbReference type="Proteomes" id="UP001153076"/>
    </source>
</evidence>
<dbReference type="EMBL" id="JAKOGI010001126">
    <property type="protein sequence ID" value="KAJ8427590.1"/>
    <property type="molecule type" value="Genomic_DNA"/>
</dbReference>
<proteinExistence type="predicted"/>
<sequence length="168" mass="18180">MEAASSARPLPRFDYAPNTGCEPSHRHAPVCLNATLPDLGTAGKVNYSLNTVRNTFLTNRPVRSARANLEGKLKDGGEPLSIASTANARAVPLETGANGHTTAECRELRKALHGLADKGQIAWFLKRGPRFLREEREPARPESRDEECSTVIVAPIAGGYAECITWST</sequence>
<gene>
    <name evidence="1" type="ORF">Cgig2_032778</name>
</gene>
<protein>
    <submittedName>
        <fullName evidence="1">Uncharacterized protein</fullName>
    </submittedName>
</protein>
<keyword evidence="2" id="KW-1185">Reference proteome</keyword>
<accession>A0A9Q1GYW4</accession>
<name>A0A9Q1GYW4_9CARY</name>
<comment type="caution">
    <text evidence="1">The sequence shown here is derived from an EMBL/GenBank/DDBJ whole genome shotgun (WGS) entry which is preliminary data.</text>
</comment>
<dbReference type="Proteomes" id="UP001153076">
    <property type="component" value="Unassembled WGS sequence"/>
</dbReference>
<reference evidence="1" key="1">
    <citation type="submission" date="2022-04" db="EMBL/GenBank/DDBJ databases">
        <title>Carnegiea gigantea Genome sequencing and assembly v2.</title>
        <authorList>
            <person name="Copetti D."/>
            <person name="Sanderson M.J."/>
            <person name="Burquez A."/>
            <person name="Wojciechowski M.F."/>
        </authorList>
    </citation>
    <scope>NUCLEOTIDE SEQUENCE</scope>
    <source>
        <strain evidence="1">SGP5-SGP5p</strain>
        <tissue evidence="1">Aerial part</tissue>
    </source>
</reference>
<organism evidence="1 2">
    <name type="scientific">Carnegiea gigantea</name>
    <dbReference type="NCBI Taxonomy" id="171969"/>
    <lineage>
        <taxon>Eukaryota</taxon>
        <taxon>Viridiplantae</taxon>
        <taxon>Streptophyta</taxon>
        <taxon>Embryophyta</taxon>
        <taxon>Tracheophyta</taxon>
        <taxon>Spermatophyta</taxon>
        <taxon>Magnoliopsida</taxon>
        <taxon>eudicotyledons</taxon>
        <taxon>Gunneridae</taxon>
        <taxon>Pentapetalae</taxon>
        <taxon>Caryophyllales</taxon>
        <taxon>Cactineae</taxon>
        <taxon>Cactaceae</taxon>
        <taxon>Cactoideae</taxon>
        <taxon>Echinocereeae</taxon>
        <taxon>Carnegiea</taxon>
    </lineage>
</organism>
<evidence type="ECO:0000313" key="1">
    <source>
        <dbReference type="EMBL" id="KAJ8427590.1"/>
    </source>
</evidence>
<dbReference type="AlphaFoldDB" id="A0A9Q1GYW4"/>